<comment type="caution">
    <text evidence="1">The sequence shown here is derived from an EMBL/GenBank/DDBJ whole genome shotgun (WGS) entry which is preliminary data.</text>
</comment>
<reference evidence="1 2" key="1">
    <citation type="journal article" date="2019" name="ISME J.">
        <title>Genome analyses of uncultured TG2/ZB3 bacteria in 'Margulisbacteria' specifically attached to ectosymbiotic spirochetes of protists in the termite gut.</title>
        <authorList>
            <person name="Utami Y.D."/>
            <person name="Kuwahara H."/>
            <person name="Igai K."/>
            <person name="Murakami T."/>
            <person name="Sugaya K."/>
            <person name="Morikawa T."/>
            <person name="Nagura Y."/>
            <person name="Yuki M."/>
            <person name="Deevong P."/>
            <person name="Inoue T."/>
            <person name="Kihara K."/>
            <person name="Lo N."/>
            <person name="Yamada A."/>
            <person name="Ohkuma M."/>
            <person name="Hongoh Y."/>
        </authorList>
    </citation>
    <scope>NUCLEOTIDE SEQUENCE [LARGE SCALE GENOMIC DNA]</scope>
    <source>
        <strain evidence="1">NkOx7-02</strain>
    </source>
</reference>
<gene>
    <name evidence="1" type="ORF">NO2_1427</name>
</gene>
<evidence type="ECO:0000313" key="2">
    <source>
        <dbReference type="Proteomes" id="UP000275925"/>
    </source>
</evidence>
<keyword evidence="2" id="KW-1185">Reference proteome</keyword>
<dbReference type="Proteomes" id="UP000275925">
    <property type="component" value="Unassembled WGS sequence"/>
</dbReference>
<organism evidence="1 2">
    <name type="scientific">Candidatus Termititenax persephonae</name>
    <dbReference type="NCBI Taxonomy" id="2218525"/>
    <lineage>
        <taxon>Bacteria</taxon>
        <taxon>Bacillati</taxon>
        <taxon>Candidatus Margulisiibacteriota</taxon>
        <taxon>Candidatus Termititenacia</taxon>
        <taxon>Candidatus Termititenacales</taxon>
        <taxon>Candidatus Termititenacaceae</taxon>
        <taxon>Candidatus Termititenax</taxon>
    </lineage>
</organism>
<protein>
    <submittedName>
        <fullName evidence="1">Uncharacterized protein</fullName>
    </submittedName>
</protein>
<accession>A0A388TIY9</accession>
<feature type="non-terminal residue" evidence="1">
    <location>
        <position position="315"/>
    </location>
</feature>
<dbReference type="EMBL" id="BGZO01000071">
    <property type="protein sequence ID" value="GBR76959.1"/>
    <property type="molecule type" value="Genomic_DNA"/>
</dbReference>
<dbReference type="AlphaFoldDB" id="A0A388TIY9"/>
<evidence type="ECO:0000313" key="1">
    <source>
        <dbReference type="EMBL" id="GBR76959.1"/>
    </source>
</evidence>
<proteinExistence type="predicted"/>
<name>A0A388TIY9_9BACT</name>
<sequence length="315" mass="34764">MFILTNYKAGGEGRSFRRLVWRGRKMLGVLGGPGGNDSGGRGRKPDRLPLILLGVPILGSIITKKLLKEDKNKSAEPAENPYAPPTQKIDLLSGNVSENLKESYTKFERSFYGSWENFVRDDSRKNGLQARRTVNGQEVLFVRQHQLSDKIVSESVYWMRTASAVHNLGVSVKESQDVFDRLLRGMDMLIELGDADPANAGKQNGLPAFAVRIVSNAPRYDHVTQRALPSTYQEALTAWQNKHPGELPVIELGYTENGIQEYLVLDAAADGSGNDASDASHDLVMALLVAVQNVRLGVWNGEGENYTNRLDGLIK</sequence>